<protein>
    <recommendedName>
        <fullName evidence="6">RING-type domain-containing protein</fullName>
    </recommendedName>
</protein>
<sequence>MEALTCGICLDELKIPVSPPCGHLHCEQCLFAHIEAGADAMEASCPTCRTSFHTASPDLRFVPKKYHNFMVPSVRRVFIEVDADAQSSTTALKARVAKLDEQVNSLRLDKAMLMERCEANISASRVHAEGEKNERLAKEKLQEEVQELRRKYENMKDKYRGLKAANEASTPRLKRKSSDALLDGSSSVVAGPSQISDPMSVRGTLGFRPFAKRPRLLASPFDLSKPIPSSDPLRRVHHPLSLSTPAYLPAIFSHQNVSDSNGSVEN</sequence>
<keyword evidence="2 4" id="KW-0863">Zinc-finger</keyword>
<dbReference type="GO" id="GO:0008270">
    <property type="term" value="F:zinc ion binding"/>
    <property type="evidence" value="ECO:0007669"/>
    <property type="project" value="UniProtKB-KW"/>
</dbReference>
<dbReference type="SMART" id="SM00184">
    <property type="entry name" value="RING"/>
    <property type="match status" value="1"/>
</dbReference>
<comment type="caution">
    <text evidence="7">The sequence shown here is derived from an EMBL/GenBank/DDBJ whole genome shotgun (WGS) entry which is preliminary data.</text>
</comment>
<evidence type="ECO:0000256" key="3">
    <source>
        <dbReference type="ARBA" id="ARBA00022833"/>
    </source>
</evidence>
<gene>
    <name evidence="7" type="ORF">A0H81_06276</name>
</gene>
<evidence type="ECO:0000256" key="2">
    <source>
        <dbReference type="ARBA" id="ARBA00022771"/>
    </source>
</evidence>
<dbReference type="SUPFAM" id="SSF57850">
    <property type="entry name" value="RING/U-box"/>
    <property type="match status" value="1"/>
</dbReference>
<feature type="coiled-coil region" evidence="5">
    <location>
        <begin position="96"/>
        <end position="165"/>
    </location>
</feature>
<dbReference type="Proteomes" id="UP000092993">
    <property type="component" value="Unassembled WGS sequence"/>
</dbReference>
<keyword evidence="5" id="KW-0175">Coiled coil</keyword>
<dbReference type="STRING" id="5627.A0A1C7M9S2"/>
<dbReference type="InterPro" id="IPR018957">
    <property type="entry name" value="Znf_C3HC4_RING-type"/>
</dbReference>
<dbReference type="InterPro" id="IPR013083">
    <property type="entry name" value="Znf_RING/FYVE/PHD"/>
</dbReference>
<evidence type="ECO:0000256" key="4">
    <source>
        <dbReference type="PROSITE-ProRule" id="PRU00175"/>
    </source>
</evidence>
<dbReference type="InterPro" id="IPR001841">
    <property type="entry name" value="Znf_RING"/>
</dbReference>
<dbReference type="OMA" id="CESSMAA"/>
<dbReference type="PROSITE" id="PS50089">
    <property type="entry name" value="ZF_RING_2"/>
    <property type="match status" value="1"/>
</dbReference>
<name>A0A1C7M9S2_GRIFR</name>
<dbReference type="AlphaFoldDB" id="A0A1C7M9S2"/>
<keyword evidence="1" id="KW-0479">Metal-binding</keyword>
<reference evidence="7 8" key="1">
    <citation type="submission" date="2016-03" db="EMBL/GenBank/DDBJ databases">
        <title>Whole genome sequencing of Grifola frondosa 9006-11.</title>
        <authorList>
            <person name="Min B."/>
            <person name="Park H."/>
            <person name="Kim J.-G."/>
            <person name="Cho H."/>
            <person name="Oh Y.-L."/>
            <person name="Kong W.-S."/>
            <person name="Choi I.-G."/>
        </authorList>
    </citation>
    <scope>NUCLEOTIDE SEQUENCE [LARGE SCALE GENOMIC DNA]</scope>
    <source>
        <strain evidence="7 8">9006-11</strain>
    </source>
</reference>
<feature type="domain" description="RING-type" evidence="6">
    <location>
        <begin position="6"/>
        <end position="49"/>
    </location>
</feature>
<dbReference type="Pfam" id="PF00097">
    <property type="entry name" value="zf-C3HC4"/>
    <property type="match status" value="1"/>
</dbReference>
<proteinExistence type="predicted"/>
<keyword evidence="8" id="KW-1185">Reference proteome</keyword>
<organism evidence="7 8">
    <name type="scientific">Grifola frondosa</name>
    <name type="common">Maitake</name>
    <name type="synonym">Polyporus frondosus</name>
    <dbReference type="NCBI Taxonomy" id="5627"/>
    <lineage>
        <taxon>Eukaryota</taxon>
        <taxon>Fungi</taxon>
        <taxon>Dikarya</taxon>
        <taxon>Basidiomycota</taxon>
        <taxon>Agaricomycotina</taxon>
        <taxon>Agaricomycetes</taxon>
        <taxon>Polyporales</taxon>
        <taxon>Grifolaceae</taxon>
        <taxon>Grifola</taxon>
    </lineage>
</organism>
<dbReference type="Gene3D" id="3.30.40.10">
    <property type="entry name" value="Zinc/RING finger domain, C3HC4 (zinc finger)"/>
    <property type="match status" value="1"/>
</dbReference>
<evidence type="ECO:0000256" key="5">
    <source>
        <dbReference type="SAM" id="Coils"/>
    </source>
</evidence>
<evidence type="ECO:0000256" key="1">
    <source>
        <dbReference type="ARBA" id="ARBA00022723"/>
    </source>
</evidence>
<dbReference type="OrthoDB" id="6270329at2759"/>
<evidence type="ECO:0000313" key="7">
    <source>
        <dbReference type="EMBL" id="OBZ73655.1"/>
    </source>
</evidence>
<evidence type="ECO:0000259" key="6">
    <source>
        <dbReference type="PROSITE" id="PS50089"/>
    </source>
</evidence>
<dbReference type="EMBL" id="LUGG01000006">
    <property type="protein sequence ID" value="OBZ73655.1"/>
    <property type="molecule type" value="Genomic_DNA"/>
</dbReference>
<evidence type="ECO:0000313" key="8">
    <source>
        <dbReference type="Proteomes" id="UP000092993"/>
    </source>
</evidence>
<accession>A0A1C7M9S2</accession>
<keyword evidence="3" id="KW-0862">Zinc</keyword>